<organism evidence="2 3">
    <name type="scientific">Pseudonocardia kunmingensis</name>
    <dbReference type="NCBI Taxonomy" id="630975"/>
    <lineage>
        <taxon>Bacteria</taxon>
        <taxon>Bacillati</taxon>
        <taxon>Actinomycetota</taxon>
        <taxon>Actinomycetes</taxon>
        <taxon>Pseudonocardiales</taxon>
        <taxon>Pseudonocardiaceae</taxon>
        <taxon>Pseudonocardia</taxon>
    </lineage>
</organism>
<dbReference type="GO" id="GO:0016787">
    <property type="term" value="F:hydrolase activity"/>
    <property type="evidence" value="ECO:0007669"/>
    <property type="project" value="UniProtKB-KW"/>
</dbReference>
<dbReference type="EMBL" id="VFPA01000001">
    <property type="protein sequence ID" value="TQM15337.1"/>
    <property type="molecule type" value="Genomic_DNA"/>
</dbReference>
<comment type="caution">
    <text evidence="2">The sequence shown here is derived from an EMBL/GenBank/DDBJ whole genome shotgun (WGS) entry which is preliminary data.</text>
</comment>
<accession>A0A543E175</accession>
<dbReference type="InterPro" id="IPR029058">
    <property type="entry name" value="AB_hydrolase_fold"/>
</dbReference>
<protein>
    <submittedName>
        <fullName evidence="2">Alpha/beta hydrolase family protein</fullName>
    </submittedName>
</protein>
<dbReference type="Proteomes" id="UP000315677">
    <property type="component" value="Unassembled WGS sequence"/>
</dbReference>
<reference evidence="2 3" key="1">
    <citation type="submission" date="2019-06" db="EMBL/GenBank/DDBJ databases">
        <title>Sequencing the genomes of 1000 actinobacteria strains.</title>
        <authorList>
            <person name="Klenk H.-P."/>
        </authorList>
    </citation>
    <scope>NUCLEOTIDE SEQUENCE [LARGE SCALE GENOMIC DNA]</scope>
    <source>
        <strain evidence="2 3">DSM 45301</strain>
    </source>
</reference>
<dbReference type="PANTHER" id="PTHR37946:SF1">
    <property type="entry name" value="SLL1969 PROTEIN"/>
    <property type="match status" value="1"/>
</dbReference>
<gene>
    <name evidence="2" type="ORF">FB558_2121</name>
</gene>
<dbReference type="Pfam" id="PF02089">
    <property type="entry name" value="Palm_thioest"/>
    <property type="match status" value="1"/>
</dbReference>
<proteinExistence type="predicted"/>
<keyword evidence="3" id="KW-1185">Reference proteome</keyword>
<dbReference type="Gene3D" id="3.40.50.1820">
    <property type="entry name" value="alpha/beta hydrolase"/>
    <property type="match status" value="1"/>
</dbReference>
<evidence type="ECO:0000256" key="1">
    <source>
        <dbReference type="SAM" id="MobiDB-lite"/>
    </source>
</evidence>
<evidence type="ECO:0000313" key="2">
    <source>
        <dbReference type="EMBL" id="TQM15337.1"/>
    </source>
</evidence>
<name>A0A543E175_9PSEU</name>
<dbReference type="SUPFAM" id="SSF53474">
    <property type="entry name" value="alpha/beta-Hydrolases"/>
    <property type="match status" value="1"/>
</dbReference>
<feature type="region of interest" description="Disordered" evidence="1">
    <location>
        <begin position="318"/>
        <end position="343"/>
    </location>
</feature>
<sequence length="343" mass="37046">MAVTRPPVDAPGRAGPAEITYRQYMAPSHAGVDRLARTAAAVRVGVTGAVRVGTYAARTFGAPAGLRGLAVEWAWLAAHLAVYPAGLLREQLRDVAGYRTDPLPPARRGLVVTDPQAAGTPILLLHGILDNRSVFTLFRRSLRRRGFGIAHAVNYSLFTGDVRAAARELHEHVEQLRDRTGAERIHIVGHSLGGVIARYYVQRMGGSDAVDTLVTLGSPHAGTLAAYLLPTPLARQLRPGSDVVAELARPAPGCSTRFLVVWSRMDQMVLPQRNGRLRHPDLEVDELEIRDVGHLALPIDPRAVHWVADALGRTERTAHPLRPGHQLPTGQSEPVDAPSTPAS</sequence>
<evidence type="ECO:0000313" key="3">
    <source>
        <dbReference type="Proteomes" id="UP000315677"/>
    </source>
</evidence>
<dbReference type="AlphaFoldDB" id="A0A543E175"/>
<keyword evidence="2" id="KW-0378">Hydrolase</keyword>
<dbReference type="PANTHER" id="PTHR37946">
    <property type="entry name" value="SLL1969 PROTEIN"/>
    <property type="match status" value="1"/>
</dbReference>